<keyword evidence="2" id="KW-1185">Reference proteome</keyword>
<comment type="caution">
    <text evidence="1">The sequence shown here is derived from an EMBL/GenBank/DDBJ whole genome shotgun (WGS) entry which is preliminary data.</text>
</comment>
<gene>
    <name evidence="1" type="ORF">ACFODX_16635</name>
</gene>
<accession>A0ABV7FL58</accession>
<sequence length="196" mass="22873">MEKLKALNELCKMDARQSVFPVRDEISQQWRKRTQEETYERISKIQLHENVPEDIRSHFSASLNLLAYSWYCYQFNGTAEFMALVSVEFSLKKIYPSNKYQKFPILLRRAADENLLKDENFKYANQSIEGIGAVHLIPPMYFSTEKTYVETLVEYLPKMRNSLAHGVISIHNFGIESVFLCSEIINQLFASPETDK</sequence>
<proteinExistence type="predicted"/>
<dbReference type="Proteomes" id="UP001595555">
    <property type="component" value="Unassembled WGS sequence"/>
</dbReference>
<name>A0ABV7FL58_9GAMM</name>
<organism evidence="1 2">
    <name type="scientific">Cellvibrio fontiphilus</name>
    <dbReference type="NCBI Taxonomy" id="1815559"/>
    <lineage>
        <taxon>Bacteria</taxon>
        <taxon>Pseudomonadati</taxon>
        <taxon>Pseudomonadota</taxon>
        <taxon>Gammaproteobacteria</taxon>
        <taxon>Cellvibrionales</taxon>
        <taxon>Cellvibrionaceae</taxon>
        <taxon>Cellvibrio</taxon>
    </lineage>
</organism>
<reference evidence="2" key="1">
    <citation type="journal article" date="2019" name="Int. J. Syst. Evol. Microbiol.">
        <title>The Global Catalogue of Microorganisms (GCM) 10K type strain sequencing project: providing services to taxonomists for standard genome sequencing and annotation.</title>
        <authorList>
            <consortium name="The Broad Institute Genomics Platform"/>
            <consortium name="The Broad Institute Genome Sequencing Center for Infectious Disease"/>
            <person name="Wu L."/>
            <person name="Ma J."/>
        </authorList>
    </citation>
    <scope>NUCLEOTIDE SEQUENCE [LARGE SCALE GENOMIC DNA]</scope>
    <source>
        <strain evidence="2">KCTC 52237</strain>
    </source>
</reference>
<evidence type="ECO:0000313" key="2">
    <source>
        <dbReference type="Proteomes" id="UP001595555"/>
    </source>
</evidence>
<protein>
    <recommendedName>
        <fullName evidence="3">MAE-28990/MAE-18760-like HEPN domain-containing protein</fullName>
    </recommendedName>
</protein>
<evidence type="ECO:0008006" key="3">
    <source>
        <dbReference type="Google" id="ProtNLM"/>
    </source>
</evidence>
<dbReference type="EMBL" id="JBHRTF010000015">
    <property type="protein sequence ID" value="MFC3117197.1"/>
    <property type="molecule type" value="Genomic_DNA"/>
</dbReference>
<evidence type="ECO:0000313" key="1">
    <source>
        <dbReference type="EMBL" id="MFC3117197.1"/>
    </source>
</evidence>
<dbReference type="RefSeq" id="WP_378121246.1">
    <property type="nucleotide sequence ID" value="NZ_JBHRTF010000015.1"/>
</dbReference>